<protein>
    <submittedName>
        <fullName evidence="3">Uncharacterized protein</fullName>
    </submittedName>
</protein>
<gene>
    <name evidence="3" type="ORF">CHYS00102_LOCUS27912</name>
</gene>
<keyword evidence="2" id="KW-0812">Transmembrane</keyword>
<name>A0A7S1BX40_9STRA</name>
<keyword evidence="2" id="KW-0472">Membrane</keyword>
<evidence type="ECO:0000256" key="2">
    <source>
        <dbReference type="SAM" id="Phobius"/>
    </source>
</evidence>
<sequence length="148" mass="16199">MFYWATSFGFCLVWDISDVKFSAKMFSGSDGDICTAKPTFQPSFPPTLAPFESKSEPTGQPMRQATHQPPLAPFSTPSDAPLSRAISSSPPAPTTHPTHKTYGNFTNDNEVNSELTVSTSKSIMTQVGLSLVFLVVYFLYVKLTSCMQ</sequence>
<proteinExistence type="predicted"/>
<evidence type="ECO:0000256" key="1">
    <source>
        <dbReference type="SAM" id="MobiDB-lite"/>
    </source>
</evidence>
<reference evidence="3" key="1">
    <citation type="submission" date="2021-01" db="EMBL/GenBank/DDBJ databases">
        <authorList>
            <person name="Corre E."/>
            <person name="Pelletier E."/>
            <person name="Niang G."/>
            <person name="Scheremetjew M."/>
            <person name="Finn R."/>
            <person name="Kale V."/>
            <person name="Holt S."/>
            <person name="Cochrane G."/>
            <person name="Meng A."/>
            <person name="Brown T."/>
            <person name="Cohen L."/>
        </authorList>
    </citation>
    <scope>NUCLEOTIDE SEQUENCE</scope>
    <source>
        <strain evidence="3">308</strain>
    </source>
</reference>
<organism evidence="3">
    <name type="scientific">Corethron hystrix</name>
    <dbReference type="NCBI Taxonomy" id="216773"/>
    <lineage>
        <taxon>Eukaryota</taxon>
        <taxon>Sar</taxon>
        <taxon>Stramenopiles</taxon>
        <taxon>Ochrophyta</taxon>
        <taxon>Bacillariophyta</taxon>
        <taxon>Coscinodiscophyceae</taxon>
        <taxon>Corethrophycidae</taxon>
        <taxon>Corethrales</taxon>
        <taxon>Corethraceae</taxon>
        <taxon>Corethron</taxon>
    </lineage>
</organism>
<feature type="compositionally biased region" description="Low complexity" evidence="1">
    <location>
        <begin position="80"/>
        <end position="89"/>
    </location>
</feature>
<feature type="transmembrane region" description="Helical" evidence="2">
    <location>
        <begin position="123"/>
        <end position="141"/>
    </location>
</feature>
<feature type="compositionally biased region" description="Polar residues" evidence="1">
    <location>
        <begin position="56"/>
        <end position="67"/>
    </location>
</feature>
<keyword evidence="2" id="KW-1133">Transmembrane helix</keyword>
<dbReference type="EMBL" id="HBFR01038271">
    <property type="protein sequence ID" value="CAD8900695.1"/>
    <property type="molecule type" value="Transcribed_RNA"/>
</dbReference>
<feature type="region of interest" description="Disordered" evidence="1">
    <location>
        <begin position="44"/>
        <end position="107"/>
    </location>
</feature>
<dbReference type="AlphaFoldDB" id="A0A7S1BX40"/>
<evidence type="ECO:0000313" key="3">
    <source>
        <dbReference type="EMBL" id="CAD8900695.1"/>
    </source>
</evidence>
<accession>A0A7S1BX40</accession>